<evidence type="ECO:0000313" key="2">
    <source>
        <dbReference type="EMBL" id="RGC34563.1"/>
    </source>
</evidence>
<dbReference type="Proteomes" id="UP000261111">
    <property type="component" value="Unassembled WGS sequence"/>
</dbReference>
<dbReference type="InterPro" id="IPR052533">
    <property type="entry name" value="WalJ/YycJ-like"/>
</dbReference>
<reference evidence="2 3" key="1">
    <citation type="submission" date="2018-08" db="EMBL/GenBank/DDBJ databases">
        <title>A genome reference for cultivated species of the human gut microbiota.</title>
        <authorList>
            <person name="Zou Y."/>
            <person name="Xue W."/>
            <person name="Luo G."/>
        </authorList>
    </citation>
    <scope>NUCLEOTIDE SEQUENCE [LARGE SCALE GENOMIC DNA]</scope>
    <source>
        <strain evidence="2 3">AF19-21</strain>
    </source>
</reference>
<dbReference type="GeneID" id="93333931"/>
<proteinExistence type="predicted"/>
<organism evidence="2 3">
    <name type="scientific">Hungatella hathewayi</name>
    <dbReference type="NCBI Taxonomy" id="154046"/>
    <lineage>
        <taxon>Bacteria</taxon>
        <taxon>Bacillati</taxon>
        <taxon>Bacillota</taxon>
        <taxon>Clostridia</taxon>
        <taxon>Lachnospirales</taxon>
        <taxon>Lachnospiraceae</taxon>
        <taxon>Hungatella</taxon>
    </lineage>
</organism>
<dbReference type="InterPro" id="IPR001279">
    <property type="entry name" value="Metallo-B-lactamas"/>
</dbReference>
<dbReference type="SUPFAM" id="SSF56281">
    <property type="entry name" value="Metallo-hydrolase/oxidoreductase"/>
    <property type="match status" value="1"/>
</dbReference>
<dbReference type="RefSeq" id="WP_117440656.1">
    <property type="nucleotide sequence ID" value="NZ_QVIA01000003.1"/>
</dbReference>
<protein>
    <submittedName>
        <fullName evidence="2">MBL fold metallo-hydrolase</fullName>
    </submittedName>
</protein>
<gene>
    <name evidence="2" type="ORF">DWX41_03665</name>
</gene>
<dbReference type="PANTHER" id="PTHR47619:SF1">
    <property type="entry name" value="EXODEOXYRIBONUCLEASE WALJ"/>
    <property type="match status" value="1"/>
</dbReference>
<dbReference type="InterPro" id="IPR036866">
    <property type="entry name" value="RibonucZ/Hydroxyglut_hydro"/>
</dbReference>
<dbReference type="GO" id="GO:0016787">
    <property type="term" value="F:hydrolase activity"/>
    <property type="evidence" value="ECO:0007669"/>
    <property type="project" value="UniProtKB-KW"/>
</dbReference>
<dbReference type="SMART" id="SM00849">
    <property type="entry name" value="Lactamase_B"/>
    <property type="match status" value="1"/>
</dbReference>
<evidence type="ECO:0000259" key="1">
    <source>
        <dbReference type="SMART" id="SM00849"/>
    </source>
</evidence>
<accession>A0A3E2X1Q7</accession>
<feature type="domain" description="Metallo-beta-lactamase" evidence="1">
    <location>
        <begin position="11"/>
        <end position="169"/>
    </location>
</feature>
<dbReference type="Pfam" id="PF12706">
    <property type="entry name" value="Lactamase_B_2"/>
    <property type="match status" value="1"/>
</dbReference>
<dbReference type="Gene3D" id="3.60.15.10">
    <property type="entry name" value="Ribonuclease Z/Hydroxyacylglutathione hydrolase-like"/>
    <property type="match status" value="1"/>
</dbReference>
<sequence>MRLCSIASGSSGNCIYVGSDNTHLLVDTGISKKKIDAGLKELDIKGEELDGILITHEHSDHIQGLGVFSRKYEVPIYATPGTIEGIENYAPLGRMPEGLLHPIHTDESFILGDIKIDPFRISHDAKEPSGYRMNCCGKSVAVATDLGIYDEYTVSKLKSLDAVLLEANHDIHMLEVGSYPYYLKRRVMGDKGHLSNELSGRLLCDILHDNLKHILLGHLSKENNYAKLAYETVKLEVTLSDNIYKGEDLDMAVARRDMISEIITV</sequence>
<keyword evidence="2" id="KW-0378">Hydrolase</keyword>
<comment type="caution">
    <text evidence="2">The sequence shown here is derived from an EMBL/GenBank/DDBJ whole genome shotgun (WGS) entry which is preliminary data.</text>
</comment>
<dbReference type="EMBL" id="QVIA01000003">
    <property type="protein sequence ID" value="RGC34563.1"/>
    <property type="molecule type" value="Genomic_DNA"/>
</dbReference>
<name>A0A3E2X1Q7_9FIRM</name>
<evidence type="ECO:0000313" key="3">
    <source>
        <dbReference type="Proteomes" id="UP000261111"/>
    </source>
</evidence>
<dbReference type="PANTHER" id="PTHR47619">
    <property type="entry name" value="METALLO-HYDROLASE YYCJ-RELATED"/>
    <property type="match status" value="1"/>
</dbReference>
<dbReference type="AlphaFoldDB" id="A0A3E2X1Q7"/>